<feature type="domain" description="VIT" evidence="2">
    <location>
        <begin position="12"/>
        <end position="140"/>
    </location>
</feature>
<comment type="caution">
    <text evidence="3">The sequence shown here is derived from an EMBL/GenBank/DDBJ whole genome shotgun (WGS) entry which is preliminary data.</text>
</comment>
<dbReference type="Pfam" id="PF13768">
    <property type="entry name" value="VWA_3"/>
    <property type="match status" value="1"/>
</dbReference>
<reference evidence="3" key="1">
    <citation type="journal article" date="2020" name="mSystems">
        <title>Genome- and Community-Level Interaction Insights into Carbon Utilization and Element Cycling Functions of Hydrothermarchaeota in Hydrothermal Sediment.</title>
        <authorList>
            <person name="Zhou Z."/>
            <person name="Liu Y."/>
            <person name="Xu W."/>
            <person name="Pan J."/>
            <person name="Luo Z.H."/>
            <person name="Li M."/>
        </authorList>
    </citation>
    <scope>NUCLEOTIDE SEQUENCE [LARGE SCALE GENOMIC DNA]</scope>
    <source>
        <strain evidence="3">SpSt-374</strain>
    </source>
</reference>
<evidence type="ECO:0000313" key="3">
    <source>
        <dbReference type="EMBL" id="HGG03380.1"/>
    </source>
</evidence>
<evidence type="ECO:0000259" key="2">
    <source>
        <dbReference type="PROSITE" id="PS51468"/>
    </source>
</evidence>
<dbReference type="PROSITE" id="PS50234">
    <property type="entry name" value="VWFA"/>
    <property type="match status" value="1"/>
</dbReference>
<dbReference type="InterPro" id="IPR002035">
    <property type="entry name" value="VWF_A"/>
</dbReference>
<dbReference type="PANTHER" id="PTHR45737:SF6">
    <property type="entry name" value="VON WILLEBRAND FACTOR A DOMAIN-CONTAINING PROTEIN 5A"/>
    <property type="match status" value="1"/>
</dbReference>
<feature type="domain" description="VWFA" evidence="1">
    <location>
        <begin position="287"/>
        <end position="459"/>
    </location>
</feature>
<dbReference type="NCBIfam" id="NF033769">
    <property type="entry name" value="after_VWA_1"/>
    <property type="match status" value="1"/>
</dbReference>
<accession>A0A7C3ZK88</accession>
<dbReference type="InterPro" id="IPR013694">
    <property type="entry name" value="VIT"/>
</dbReference>
<dbReference type="PROSITE" id="PS51468">
    <property type="entry name" value="VIT"/>
    <property type="match status" value="1"/>
</dbReference>
<dbReference type="Gene3D" id="3.40.50.410">
    <property type="entry name" value="von Willebrand factor, type A domain"/>
    <property type="match status" value="1"/>
</dbReference>
<dbReference type="AlphaFoldDB" id="A0A7C3ZK88"/>
<dbReference type="Pfam" id="PF08487">
    <property type="entry name" value="VIT"/>
    <property type="match status" value="1"/>
</dbReference>
<dbReference type="SMART" id="SM00327">
    <property type="entry name" value="VWA"/>
    <property type="match status" value="1"/>
</dbReference>
<gene>
    <name evidence="3" type="ORF">ENR15_22765</name>
</gene>
<dbReference type="SUPFAM" id="SSF53300">
    <property type="entry name" value="vWA-like"/>
    <property type="match status" value="1"/>
</dbReference>
<dbReference type="PANTHER" id="PTHR45737">
    <property type="entry name" value="VON WILLEBRAND FACTOR A DOMAIN-CONTAINING PROTEIN 5A"/>
    <property type="match status" value="1"/>
</dbReference>
<dbReference type="InterPro" id="IPR036465">
    <property type="entry name" value="vWFA_dom_sf"/>
</dbReference>
<name>A0A7C3ZK88_9CYAN</name>
<organism evidence="3">
    <name type="scientific">Planktothricoides sp. SpSt-374</name>
    <dbReference type="NCBI Taxonomy" id="2282167"/>
    <lineage>
        <taxon>Bacteria</taxon>
        <taxon>Bacillati</taxon>
        <taxon>Cyanobacteriota</taxon>
        <taxon>Cyanophyceae</taxon>
        <taxon>Oscillatoriophycideae</taxon>
        <taxon>Oscillatoriales</taxon>
        <taxon>Oscillatoriaceae</taxon>
        <taxon>Planktothricoides</taxon>
    </lineage>
</organism>
<dbReference type="EMBL" id="DSPX01000233">
    <property type="protein sequence ID" value="HGG03380.1"/>
    <property type="molecule type" value="Genomic_DNA"/>
</dbReference>
<proteinExistence type="predicted"/>
<evidence type="ECO:0000259" key="1">
    <source>
        <dbReference type="PROSITE" id="PS50234"/>
    </source>
</evidence>
<protein>
    <submittedName>
        <fullName evidence="3">After-VIT domain-containing protein</fullName>
    </submittedName>
</protein>
<sequence length="789" mass="86728">MSVTTLYRSPRQQGGVFIQGKTNSALPLKHTEVNAKITGNLARVQVTQIFANELPEPLQAIYVFPLPDDAAINGMEIHVGSRLIKGHIINREEARELYAKYITEGRTSSLLEQERDNIFTQSLANIKPGEEIQVTISYTEPLKFSQGNYEFVFPMVVCPRYIPGNILGENGDTDVVPDASRITPPLQHRGAGSHNINVYVEINAGLPLGRVWSPSHEIIAWQEGKLVKIKLDPSDVVPNKDLIVRYRLSGEKTQATVLTQRDERGGHFAVYLIPALTYPTEAIVAKDVVFLIDTSGSQYGAPLEQAQALMRRLIQGLHPQDTFAIIDFANTAKKLAPAPLANTPENRRLAVDYIDNLTASGGTELIKGMQAVLNFPEAKRGRLRSIVLLTDGYIGNDKEAIARVQQSLPEGNRLYCFGVGTAVNRFLLNRLAEVGRGLARVIRPDEPINEIVEQFCQQINNPVLTNIQVHWQGNGEPPEIYPSLAPDLFAQEPLVLCGRKADAEPGILHISGITAGGYLYEQKLAINFKSSEAGALESIAQLWARQRIKHLTTQMLAWETTSGIEAVSATALSYHLLSPYTAFIAVSPEVRVDSLGRLVTVEVPQPLPEFVSYEGIFGFGGMGRRGSASLTDRGDGVTGSPLVLQSPLSRSMRSPVGWHTGGGAGKIPASRSKHLAYAEPPHFVGAADRLEIILTAQTRLLEETGFLEIATDSLTRHLQQVYLPRELHGEAVFLIQLQPNSRVLRVILDDTVSTVRQPGVIFQLKQSLQAWVAPIGFQGKMRIVLRILP</sequence>
<dbReference type="SMART" id="SM00609">
    <property type="entry name" value="VIT"/>
    <property type="match status" value="1"/>
</dbReference>